<gene>
    <name evidence="4" type="ORF">QQ91_0018925</name>
</gene>
<keyword evidence="2" id="KW-0812">Transmembrane</keyword>
<dbReference type="Gene3D" id="3.40.50.2000">
    <property type="entry name" value="Glycogen Phosphorylase B"/>
    <property type="match status" value="2"/>
</dbReference>
<keyword evidence="1" id="KW-0808">Transferase</keyword>
<dbReference type="PANTHER" id="PTHR46401:SF2">
    <property type="entry name" value="GLYCOSYLTRANSFERASE WBBK-RELATED"/>
    <property type="match status" value="1"/>
</dbReference>
<feature type="domain" description="Glycosyl transferase family 1" evidence="3">
    <location>
        <begin position="167"/>
        <end position="327"/>
    </location>
</feature>
<comment type="caution">
    <text evidence="4">The sequence shown here is derived from an EMBL/GenBank/DDBJ whole genome shotgun (WGS) entry which is preliminary data.</text>
</comment>
<accession>A0ABD4T8T3</accession>
<dbReference type="AlphaFoldDB" id="A0ABD4T8T3"/>
<reference evidence="4 5" key="1">
    <citation type="journal article" date="2015" name="Genome Announc.">
        <title>Draft Genome Sequence of Filamentous Marine Cyanobacterium Lyngbya confervoides Strain BDU141951.</title>
        <authorList>
            <person name="Chandrababunaidu M.M."/>
            <person name="Sen D."/>
            <person name="Tripathy S."/>
        </authorList>
    </citation>
    <scope>NUCLEOTIDE SEQUENCE [LARGE SCALE GENOMIC DNA]</scope>
    <source>
        <strain evidence="4 5">BDU141951</strain>
    </source>
</reference>
<keyword evidence="5" id="KW-1185">Reference proteome</keyword>
<feature type="transmembrane region" description="Helical" evidence="2">
    <location>
        <begin position="55"/>
        <end position="75"/>
    </location>
</feature>
<evidence type="ECO:0000259" key="3">
    <source>
        <dbReference type="Pfam" id="PF00534"/>
    </source>
</evidence>
<dbReference type="Proteomes" id="UP000031561">
    <property type="component" value="Unassembled WGS sequence"/>
</dbReference>
<keyword evidence="2" id="KW-0472">Membrane</keyword>
<sequence length="367" mass="41140">MLTARWPGYAKGFEDSISVQVVGQRKIVEFSSSATGYGSTLTYVTPAVMFPLFRFWPQVIFTNAFGIWTLIALVLKLFVGWKVIIAYEGSSPGVDFRNSQLRLLMRRIMGILADACISNSQAGKDYLVNVLRLSDEKVFAYPYEVPAAESLLGVSEDESEVNLLLKRDDHRPVFLFVGRIMPRKGLQHLLDAAVRLKEKGYTDYNLLVVGDGEQREELQEFARFNHLDDCVRWVGRVDYDQISAYFRYADVFVMPTLEDTWGVVVLEAMLFGKPVLCSAGAGSSEVITDGSNGYVFEPGNPEYLANVMSKFIDNPTLAQMMGEHSKQVMATYSPEKSAQFLAEIVGFVCDRQSVTVQYSAQEENLVL</sequence>
<protein>
    <submittedName>
        <fullName evidence="4">Glycosyltransferase family 4 protein</fullName>
    </submittedName>
</protein>
<dbReference type="PANTHER" id="PTHR46401">
    <property type="entry name" value="GLYCOSYLTRANSFERASE WBBK-RELATED"/>
    <property type="match status" value="1"/>
</dbReference>
<evidence type="ECO:0000313" key="5">
    <source>
        <dbReference type="Proteomes" id="UP000031561"/>
    </source>
</evidence>
<dbReference type="EMBL" id="JTHE03000106">
    <property type="protein sequence ID" value="MCM1984900.1"/>
    <property type="molecule type" value="Genomic_DNA"/>
</dbReference>
<name>A0ABD4T8T3_9CYAN</name>
<evidence type="ECO:0000313" key="4">
    <source>
        <dbReference type="EMBL" id="MCM1984900.1"/>
    </source>
</evidence>
<evidence type="ECO:0000256" key="1">
    <source>
        <dbReference type="ARBA" id="ARBA00022679"/>
    </source>
</evidence>
<dbReference type="Pfam" id="PF00534">
    <property type="entry name" value="Glycos_transf_1"/>
    <property type="match status" value="1"/>
</dbReference>
<keyword evidence="2" id="KW-1133">Transmembrane helix</keyword>
<dbReference type="SUPFAM" id="SSF53756">
    <property type="entry name" value="UDP-Glycosyltransferase/glycogen phosphorylase"/>
    <property type="match status" value="1"/>
</dbReference>
<dbReference type="CDD" id="cd03801">
    <property type="entry name" value="GT4_PimA-like"/>
    <property type="match status" value="1"/>
</dbReference>
<proteinExistence type="predicted"/>
<organism evidence="4 5">
    <name type="scientific">Lyngbya confervoides BDU141951</name>
    <dbReference type="NCBI Taxonomy" id="1574623"/>
    <lineage>
        <taxon>Bacteria</taxon>
        <taxon>Bacillati</taxon>
        <taxon>Cyanobacteriota</taxon>
        <taxon>Cyanophyceae</taxon>
        <taxon>Oscillatoriophycideae</taxon>
        <taxon>Oscillatoriales</taxon>
        <taxon>Microcoleaceae</taxon>
        <taxon>Lyngbya</taxon>
    </lineage>
</organism>
<dbReference type="GO" id="GO:0016740">
    <property type="term" value="F:transferase activity"/>
    <property type="evidence" value="ECO:0007669"/>
    <property type="project" value="UniProtKB-KW"/>
</dbReference>
<dbReference type="InterPro" id="IPR001296">
    <property type="entry name" value="Glyco_trans_1"/>
</dbReference>
<evidence type="ECO:0000256" key="2">
    <source>
        <dbReference type="SAM" id="Phobius"/>
    </source>
</evidence>
<dbReference type="RefSeq" id="WP_250833407.1">
    <property type="nucleotide sequence ID" value="NZ_JTHE03000106.1"/>
</dbReference>